<dbReference type="EMBL" id="JAGQLJ010000147">
    <property type="protein sequence ID" value="MCA9381643.1"/>
    <property type="molecule type" value="Genomic_DNA"/>
</dbReference>
<dbReference type="Proteomes" id="UP000775877">
    <property type="component" value="Unassembled WGS sequence"/>
</dbReference>
<evidence type="ECO:0000256" key="7">
    <source>
        <dbReference type="ARBA" id="ARBA00035309"/>
    </source>
</evidence>
<reference evidence="10" key="1">
    <citation type="submission" date="2020-04" db="EMBL/GenBank/DDBJ databases">
        <authorList>
            <person name="Zhang T."/>
        </authorList>
    </citation>
    <scope>NUCLEOTIDE SEQUENCE</scope>
    <source>
        <strain evidence="10">HKST-UBA13</strain>
    </source>
</reference>
<dbReference type="GO" id="GO:0019843">
    <property type="term" value="F:rRNA binding"/>
    <property type="evidence" value="ECO:0007669"/>
    <property type="project" value="UniProtKB-KW"/>
</dbReference>
<evidence type="ECO:0000256" key="1">
    <source>
        <dbReference type="ARBA" id="ARBA00007345"/>
    </source>
</evidence>
<dbReference type="InterPro" id="IPR023575">
    <property type="entry name" value="Ribosomal_uS19_SF"/>
</dbReference>
<dbReference type="PANTHER" id="PTHR11880:SF8">
    <property type="entry name" value="SMALL RIBOSOMAL SUBUNIT PROTEIN US19M"/>
    <property type="match status" value="1"/>
</dbReference>
<accession>A0A955RH53</accession>
<dbReference type="Gene3D" id="3.30.860.10">
    <property type="entry name" value="30s Ribosomal Protein S19, Chain A"/>
    <property type="match status" value="1"/>
</dbReference>
<dbReference type="PRINTS" id="PR00975">
    <property type="entry name" value="RIBOSOMALS19"/>
</dbReference>
<dbReference type="PIRSF" id="PIRSF002144">
    <property type="entry name" value="Ribosomal_S19"/>
    <property type="match status" value="1"/>
</dbReference>
<organism evidence="10 11">
    <name type="scientific">Candidatus Dojkabacteria bacterium</name>
    <dbReference type="NCBI Taxonomy" id="2099670"/>
    <lineage>
        <taxon>Bacteria</taxon>
        <taxon>Candidatus Dojkabacteria</taxon>
    </lineage>
</organism>
<comment type="caution">
    <text evidence="10">The sequence shown here is derived from an EMBL/GenBank/DDBJ whole genome shotgun (WGS) entry which is preliminary data.</text>
</comment>
<evidence type="ECO:0000313" key="10">
    <source>
        <dbReference type="EMBL" id="MCA9381643.1"/>
    </source>
</evidence>
<evidence type="ECO:0000256" key="2">
    <source>
        <dbReference type="ARBA" id="ARBA00022730"/>
    </source>
</evidence>
<feature type="compositionally biased region" description="Basic residues" evidence="9">
    <location>
        <begin position="75"/>
        <end position="84"/>
    </location>
</feature>
<dbReference type="InterPro" id="IPR005732">
    <property type="entry name" value="Ribosomal_uS19_bac-type"/>
</dbReference>
<dbReference type="NCBIfam" id="TIGR01050">
    <property type="entry name" value="rpsS_bact"/>
    <property type="match status" value="1"/>
</dbReference>
<proteinExistence type="inferred from homology"/>
<dbReference type="GO" id="GO:0006412">
    <property type="term" value="P:translation"/>
    <property type="evidence" value="ECO:0007669"/>
    <property type="project" value="InterPro"/>
</dbReference>
<evidence type="ECO:0000256" key="9">
    <source>
        <dbReference type="SAM" id="MobiDB-lite"/>
    </source>
</evidence>
<dbReference type="GO" id="GO:0005737">
    <property type="term" value="C:cytoplasm"/>
    <property type="evidence" value="ECO:0007669"/>
    <property type="project" value="UniProtKB-ARBA"/>
</dbReference>
<dbReference type="GO" id="GO:0015935">
    <property type="term" value="C:small ribosomal subunit"/>
    <property type="evidence" value="ECO:0007669"/>
    <property type="project" value="InterPro"/>
</dbReference>
<feature type="non-terminal residue" evidence="10">
    <location>
        <position position="1"/>
    </location>
</feature>
<dbReference type="SUPFAM" id="SSF54570">
    <property type="entry name" value="Ribosomal protein S19"/>
    <property type="match status" value="1"/>
</dbReference>
<dbReference type="HAMAP" id="MF_00531">
    <property type="entry name" value="Ribosomal_uS19"/>
    <property type="match status" value="1"/>
</dbReference>
<dbReference type="PANTHER" id="PTHR11880">
    <property type="entry name" value="RIBOSOMAL PROTEIN S19P FAMILY MEMBER"/>
    <property type="match status" value="1"/>
</dbReference>
<dbReference type="FunFam" id="3.30.860.10:FF:000001">
    <property type="entry name" value="30S ribosomal protein S19"/>
    <property type="match status" value="1"/>
</dbReference>
<reference evidence="10" key="2">
    <citation type="journal article" date="2021" name="Microbiome">
        <title>Successional dynamics and alternative stable states in a saline activated sludge microbial community over 9 years.</title>
        <authorList>
            <person name="Wang Y."/>
            <person name="Ye J."/>
            <person name="Ju F."/>
            <person name="Liu L."/>
            <person name="Boyd J.A."/>
            <person name="Deng Y."/>
            <person name="Parks D.H."/>
            <person name="Jiang X."/>
            <person name="Yin X."/>
            <person name="Woodcroft B.J."/>
            <person name="Tyson G.W."/>
            <person name="Hugenholtz P."/>
            <person name="Polz M.F."/>
            <person name="Zhang T."/>
        </authorList>
    </citation>
    <scope>NUCLEOTIDE SEQUENCE</scope>
    <source>
        <strain evidence="10">HKST-UBA13</strain>
    </source>
</reference>
<protein>
    <recommendedName>
        <fullName evidence="6">Small ribosomal subunit protein uS19</fullName>
    </recommendedName>
    <alternativeName>
        <fullName evidence="7">30S ribosomal protein S19</fullName>
    </alternativeName>
</protein>
<dbReference type="GO" id="GO:0000028">
    <property type="term" value="P:ribosomal small subunit assembly"/>
    <property type="evidence" value="ECO:0007669"/>
    <property type="project" value="TreeGrafter"/>
</dbReference>
<feature type="compositionally biased region" description="Polar residues" evidence="9">
    <location>
        <begin position="87"/>
        <end position="96"/>
    </location>
</feature>
<comment type="similarity">
    <text evidence="1 8">Belongs to the universal ribosomal protein uS19 family.</text>
</comment>
<dbReference type="AlphaFoldDB" id="A0A955RH53"/>
<evidence type="ECO:0000256" key="5">
    <source>
        <dbReference type="ARBA" id="ARBA00023274"/>
    </source>
</evidence>
<evidence type="ECO:0000256" key="4">
    <source>
        <dbReference type="ARBA" id="ARBA00022980"/>
    </source>
</evidence>
<keyword evidence="2" id="KW-0699">rRNA-binding</keyword>
<dbReference type="Pfam" id="PF00203">
    <property type="entry name" value="Ribosomal_S19"/>
    <property type="match status" value="1"/>
</dbReference>
<evidence type="ECO:0000313" key="11">
    <source>
        <dbReference type="Proteomes" id="UP000775877"/>
    </source>
</evidence>
<name>A0A955RH53_9BACT</name>
<sequence length="96" mass="10649">KKGPFIDLKLMNKVRQQKAQGGNKSIKTWSRSSTITPDMVGFTFEVHNGRWFMKVFVTESMVGHKLGEFAPTRKFNGHSKKGKIAKSTGSTGSSSE</sequence>
<dbReference type="InterPro" id="IPR020934">
    <property type="entry name" value="Ribosomal_uS19_CS"/>
</dbReference>
<dbReference type="PROSITE" id="PS00323">
    <property type="entry name" value="RIBOSOMAL_S19"/>
    <property type="match status" value="1"/>
</dbReference>
<gene>
    <name evidence="10" type="primary">rpsS</name>
    <name evidence="10" type="ORF">KC678_05235</name>
</gene>
<evidence type="ECO:0000256" key="6">
    <source>
        <dbReference type="ARBA" id="ARBA00035163"/>
    </source>
</evidence>
<keyword evidence="4 8" id="KW-0689">Ribosomal protein</keyword>
<dbReference type="InterPro" id="IPR002222">
    <property type="entry name" value="Ribosomal_uS19"/>
</dbReference>
<evidence type="ECO:0000256" key="8">
    <source>
        <dbReference type="RuleBase" id="RU003485"/>
    </source>
</evidence>
<dbReference type="GO" id="GO:0003735">
    <property type="term" value="F:structural constituent of ribosome"/>
    <property type="evidence" value="ECO:0007669"/>
    <property type="project" value="InterPro"/>
</dbReference>
<keyword evidence="3" id="KW-0694">RNA-binding</keyword>
<keyword evidence="5 8" id="KW-0687">Ribonucleoprotein</keyword>
<evidence type="ECO:0000256" key="3">
    <source>
        <dbReference type="ARBA" id="ARBA00022884"/>
    </source>
</evidence>
<feature type="region of interest" description="Disordered" evidence="9">
    <location>
        <begin position="71"/>
        <end position="96"/>
    </location>
</feature>